<keyword evidence="3 9" id="KW-0285">Flavoprotein</keyword>
<dbReference type="Gene3D" id="3.50.50.60">
    <property type="entry name" value="FAD/NAD(P)-binding domain"/>
    <property type="match status" value="2"/>
</dbReference>
<keyword evidence="8 9" id="KW-0676">Redox-active center</keyword>
<reference evidence="12 13" key="1">
    <citation type="journal article" date="2019" name="Sci. Rep.">
        <title>Sulfobacillus thermotolerans: new insights into resistance and metabolic capacities of acidophilic chemolithotrophs.</title>
        <authorList>
            <person name="Panyushkina A.E."/>
            <person name="Babenko V.V."/>
            <person name="Nikitina A.S."/>
            <person name="Selezneva O.V."/>
            <person name="Tsaplina I.A."/>
            <person name="Letarova M.A."/>
            <person name="Kostryukova E.S."/>
            <person name="Letarov A.V."/>
        </authorList>
    </citation>
    <scope>NUCLEOTIDE SEQUENCE [LARGE SCALE GENOMIC DNA]</scope>
    <source>
        <strain evidence="12 13">Kr1</strain>
    </source>
</reference>
<dbReference type="SUPFAM" id="SSF55424">
    <property type="entry name" value="FAD/NAD-linked reductases, dimerisation (C-terminal) domain"/>
    <property type="match status" value="1"/>
</dbReference>
<dbReference type="InterPro" id="IPR004099">
    <property type="entry name" value="Pyr_nucl-diS_OxRdtase_dimer"/>
</dbReference>
<dbReference type="InterPro" id="IPR012999">
    <property type="entry name" value="Pyr_OxRdtase_I_AS"/>
</dbReference>
<keyword evidence="7" id="KW-1015">Disulfide bond</keyword>
<gene>
    <name evidence="12" type="ORF">BXT84_13485</name>
</gene>
<dbReference type="SUPFAM" id="SSF51905">
    <property type="entry name" value="FAD/NAD(P)-binding domain"/>
    <property type="match status" value="1"/>
</dbReference>
<evidence type="ECO:0000256" key="1">
    <source>
        <dbReference type="ARBA" id="ARBA00001974"/>
    </source>
</evidence>
<evidence type="ECO:0000256" key="4">
    <source>
        <dbReference type="ARBA" id="ARBA00022827"/>
    </source>
</evidence>
<dbReference type="NCBIfam" id="NF004943">
    <property type="entry name" value="PRK06292.2-1"/>
    <property type="match status" value="1"/>
</dbReference>
<dbReference type="Proteomes" id="UP000325292">
    <property type="component" value="Chromosome"/>
</dbReference>
<dbReference type="EMBL" id="CP019454">
    <property type="protein sequence ID" value="AUW94837.1"/>
    <property type="molecule type" value="Genomic_DNA"/>
</dbReference>
<dbReference type="PANTHER" id="PTHR22912">
    <property type="entry name" value="DISULFIDE OXIDOREDUCTASE"/>
    <property type="match status" value="1"/>
</dbReference>
<evidence type="ECO:0000313" key="13">
    <source>
        <dbReference type="Proteomes" id="UP000325292"/>
    </source>
</evidence>
<keyword evidence="4 9" id="KW-0274">FAD</keyword>
<name>A0ABM6RU52_9FIRM</name>
<dbReference type="PIRSF" id="PIRSF000350">
    <property type="entry name" value="Mercury_reductase_MerA"/>
    <property type="match status" value="1"/>
</dbReference>
<evidence type="ECO:0000256" key="8">
    <source>
        <dbReference type="ARBA" id="ARBA00023284"/>
    </source>
</evidence>
<keyword evidence="13" id="KW-1185">Reference proteome</keyword>
<evidence type="ECO:0000259" key="10">
    <source>
        <dbReference type="Pfam" id="PF02852"/>
    </source>
</evidence>
<evidence type="ECO:0000313" key="12">
    <source>
        <dbReference type="EMBL" id="AUW94837.1"/>
    </source>
</evidence>
<evidence type="ECO:0000256" key="2">
    <source>
        <dbReference type="ARBA" id="ARBA00007532"/>
    </source>
</evidence>
<dbReference type="PRINTS" id="PR00411">
    <property type="entry name" value="PNDRDTASEI"/>
</dbReference>
<evidence type="ECO:0000256" key="6">
    <source>
        <dbReference type="ARBA" id="ARBA00023027"/>
    </source>
</evidence>
<dbReference type="InterPro" id="IPR023753">
    <property type="entry name" value="FAD/NAD-binding_dom"/>
</dbReference>
<keyword evidence="6" id="KW-0520">NAD</keyword>
<dbReference type="InterPro" id="IPR036188">
    <property type="entry name" value="FAD/NAD-bd_sf"/>
</dbReference>
<keyword evidence="5 9" id="KW-0560">Oxidoreductase</keyword>
<evidence type="ECO:0000256" key="7">
    <source>
        <dbReference type="ARBA" id="ARBA00023157"/>
    </source>
</evidence>
<proteinExistence type="inferred from homology"/>
<dbReference type="InterPro" id="IPR001100">
    <property type="entry name" value="Pyr_nuc-diS_OxRdtase"/>
</dbReference>
<comment type="similarity">
    <text evidence="2 9">Belongs to the class-I pyridine nucleotide-disulfide oxidoreductase family.</text>
</comment>
<dbReference type="Pfam" id="PF02852">
    <property type="entry name" value="Pyr_redox_dim"/>
    <property type="match status" value="1"/>
</dbReference>
<dbReference type="Pfam" id="PF07992">
    <property type="entry name" value="Pyr_redox_2"/>
    <property type="match status" value="1"/>
</dbReference>
<dbReference type="PRINTS" id="PR00368">
    <property type="entry name" value="FADPNR"/>
</dbReference>
<dbReference type="PANTHER" id="PTHR22912:SF151">
    <property type="entry name" value="DIHYDROLIPOYL DEHYDROGENASE, MITOCHONDRIAL"/>
    <property type="match status" value="1"/>
</dbReference>
<evidence type="ECO:0000259" key="11">
    <source>
        <dbReference type="Pfam" id="PF07992"/>
    </source>
</evidence>
<feature type="domain" description="Pyridine nucleotide-disulphide oxidoreductase dimerisation" evidence="10">
    <location>
        <begin position="354"/>
        <end position="460"/>
    </location>
</feature>
<organism evidence="12 13">
    <name type="scientific">Sulfobacillus thermotolerans</name>
    <dbReference type="NCBI Taxonomy" id="338644"/>
    <lineage>
        <taxon>Bacteria</taxon>
        <taxon>Bacillati</taxon>
        <taxon>Bacillota</taxon>
        <taxon>Clostridia</taxon>
        <taxon>Eubacteriales</taxon>
        <taxon>Clostridiales Family XVII. Incertae Sedis</taxon>
        <taxon>Sulfobacillus</taxon>
    </lineage>
</organism>
<dbReference type="InterPro" id="IPR050151">
    <property type="entry name" value="Class-I_Pyr_Nuc-Dis_Oxidored"/>
</dbReference>
<dbReference type="InterPro" id="IPR016156">
    <property type="entry name" value="FAD/NAD-linked_Rdtase_dimer_sf"/>
</dbReference>
<sequence length="466" mass="50763">MQSHYDLIVIGAGGGGYPAALRLAQSGRQVLMVDEKGNLGGNCLYEGCVPSKSVREATVLWNQVARAGFFGLDAQRVQADWAKIRAYKDGVQTRRYQQHTQEIAKTPNLTVIRGQASFTDSYQVQVDDWDHHDQFVASATDIIIATGSEAQRLSIPGFDLTWNHHDLFAWNDTQPTLPSDMVILGGGYIGVESASMLADLGVNVTIIEMAPTILQGMDEDLVQAIRGHVGQRVKIVTGVMVEAVAENNGQYVVSGHKVQDAQPIQFRTSRVMAAVGRVPSIPSSLHLEKTGVYYDRHGITVDERMRTNVPHLYASGDVNGLSMLFHSAVRMSEIVAQDIMLGEDMHDSFNPHEMPTTVFSRPEGLAVGLTRTQAAQRGMAVEEYTRAMGTEAWAQIAGELDGFMKFVVSRSTGRIVGIHGVGVDASALSAAAHMAVRLGLTPAELGHMTFPHPTQFEILDRLARSI</sequence>
<protein>
    <submittedName>
        <fullName evidence="12">Dihydrolipoyl dehydrogenase</fullName>
    </submittedName>
</protein>
<evidence type="ECO:0000256" key="3">
    <source>
        <dbReference type="ARBA" id="ARBA00022630"/>
    </source>
</evidence>
<comment type="cofactor">
    <cofactor evidence="1">
        <name>FAD</name>
        <dbReference type="ChEBI" id="CHEBI:57692"/>
    </cofactor>
</comment>
<feature type="domain" description="FAD/NAD(P)-binding" evidence="11">
    <location>
        <begin position="5"/>
        <end position="331"/>
    </location>
</feature>
<accession>A0ABM6RU52</accession>
<dbReference type="Gene3D" id="3.30.390.30">
    <property type="match status" value="1"/>
</dbReference>
<evidence type="ECO:0000256" key="9">
    <source>
        <dbReference type="RuleBase" id="RU003691"/>
    </source>
</evidence>
<dbReference type="PROSITE" id="PS00076">
    <property type="entry name" value="PYRIDINE_REDOX_1"/>
    <property type="match status" value="1"/>
</dbReference>
<evidence type="ECO:0000256" key="5">
    <source>
        <dbReference type="ARBA" id="ARBA00023002"/>
    </source>
</evidence>